<accession>A0A317VW63</accession>
<sequence length="87" mass="9631">MVVTPPLPQPFLAVSWFSIGRGLERSRVAGCLSPSPLLLGRGKVLRLFFCFSATSSSLVLLYVGKFNLDRFSCTCHILITLNEELKD</sequence>
<proteinExistence type="predicted"/>
<gene>
    <name evidence="2" type="ORF">BO70DRAFT_74363</name>
</gene>
<evidence type="ECO:0000256" key="1">
    <source>
        <dbReference type="SAM" id="Phobius"/>
    </source>
</evidence>
<comment type="caution">
    <text evidence="2">The sequence shown here is derived from an EMBL/GenBank/DDBJ whole genome shotgun (WGS) entry which is preliminary data.</text>
</comment>
<dbReference type="RefSeq" id="XP_025397899.1">
    <property type="nucleotide sequence ID" value="XM_025548681.1"/>
</dbReference>
<name>A0A317VW63_9EURO</name>
<dbReference type="Proteomes" id="UP000247233">
    <property type="component" value="Unassembled WGS sequence"/>
</dbReference>
<feature type="transmembrane region" description="Helical" evidence="1">
    <location>
        <begin position="44"/>
        <end position="63"/>
    </location>
</feature>
<dbReference type="EMBL" id="MSFL01000019">
    <property type="protein sequence ID" value="PWY77138.1"/>
    <property type="molecule type" value="Genomic_DNA"/>
</dbReference>
<keyword evidence="3" id="KW-1185">Reference proteome</keyword>
<dbReference type="AlphaFoldDB" id="A0A317VW63"/>
<reference evidence="2 3" key="1">
    <citation type="submission" date="2016-12" db="EMBL/GenBank/DDBJ databases">
        <title>The genomes of Aspergillus section Nigri reveals drivers in fungal speciation.</title>
        <authorList>
            <consortium name="DOE Joint Genome Institute"/>
            <person name="Vesth T.C."/>
            <person name="Nybo J."/>
            <person name="Theobald S."/>
            <person name="Brandl J."/>
            <person name="Frisvad J.C."/>
            <person name="Nielsen K.F."/>
            <person name="Lyhne E.K."/>
            <person name="Kogle M.E."/>
            <person name="Kuo A."/>
            <person name="Riley R."/>
            <person name="Clum A."/>
            <person name="Nolan M."/>
            <person name="Lipzen A."/>
            <person name="Salamov A."/>
            <person name="Henrissat B."/>
            <person name="Wiebenga A."/>
            <person name="De Vries R.P."/>
            <person name="Grigoriev I.V."/>
            <person name="Mortensen U.H."/>
            <person name="Andersen M.R."/>
            <person name="Baker S.E."/>
        </authorList>
    </citation>
    <scope>NUCLEOTIDE SEQUENCE [LARGE SCALE GENOMIC DNA]</scope>
    <source>
        <strain evidence="2 3">CBS 117.55</strain>
    </source>
</reference>
<keyword evidence="1" id="KW-0812">Transmembrane</keyword>
<dbReference type="GeneID" id="37070918"/>
<organism evidence="2 3">
    <name type="scientific">Aspergillus heteromorphus CBS 117.55</name>
    <dbReference type="NCBI Taxonomy" id="1448321"/>
    <lineage>
        <taxon>Eukaryota</taxon>
        <taxon>Fungi</taxon>
        <taxon>Dikarya</taxon>
        <taxon>Ascomycota</taxon>
        <taxon>Pezizomycotina</taxon>
        <taxon>Eurotiomycetes</taxon>
        <taxon>Eurotiomycetidae</taxon>
        <taxon>Eurotiales</taxon>
        <taxon>Aspergillaceae</taxon>
        <taxon>Aspergillus</taxon>
        <taxon>Aspergillus subgen. Circumdati</taxon>
    </lineage>
</organism>
<keyword evidence="1" id="KW-0472">Membrane</keyword>
<keyword evidence="1" id="KW-1133">Transmembrane helix</keyword>
<evidence type="ECO:0000313" key="3">
    <source>
        <dbReference type="Proteomes" id="UP000247233"/>
    </source>
</evidence>
<protein>
    <submittedName>
        <fullName evidence="2">Uncharacterized protein</fullName>
    </submittedName>
</protein>
<evidence type="ECO:0000313" key="2">
    <source>
        <dbReference type="EMBL" id="PWY77138.1"/>
    </source>
</evidence>
<dbReference type="VEuPathDB" id="FungiDB:BO70DRAFT_74363"/>